<evidence type="ECO:0000256" key="9">
    <source>
        <dbReference type="ARBA" id="ARBA00023204"/>
    </source>
</evidence>
<dbReference type="PANTHER" id="PTHR28670">
    <property type="entry name" value="UV-STIMULATED SCAFFOLD PROTEIN A"/>
    <property type="match status" value="1"/>
</dbReference>
<protein>
    <recommendedName>
        <fullName evidence="11">UV-stimulated scaffold protein A C-terminal domain-containing protein</fullName>
    </recommendedName>
</protein>
<keyword evidence="3" id="KW-0158">Chromosome</keyword>
<evidence type="ECO:0000256" key="7">
    <source>
        <dbReference type="ARBA" id="ARBA00022833"/>
    </source>
</evidence>
<keyword evidence="4" id="KW-0479">Metal-binding</keyword>
<organism evidence="12 13">
    <name type="scientific">Riccia sorocarpa</name>
    <dbReference type="NCBI Taxonomy" id="122646"/>
    <lineage>
        <taxon>Eukaryota</taxon>
        <taxon>Viridiplantae</taxon>
        <taxon>Streptophyta</taxon>
        <taxon>Embryophyta</taxon>
        <taxon>Marchantiophyta</taxon>
        <taxon>Marchantiopsida</taxon>
        <taxon>Marchantiidae</taxon>
        <taxon>Marchantiales</taxon>
        <taxon>Ricciaceae</taxon>
        <taxon>Riccia</taxon>
    </lineage>
</organism>
<feature type="compositionally biased region" description="Gly residues" evidence="10">
    <location>
        <begin position="7"/>
        <end position="24"/>
    </location>
</feature>
<feature type="region of interest" description="Disordered" evidence="10">
    <location>
        <begin position="689"/>
        <end position="709"/>
    </location>
</feature>
<feature type="compositionally biased region" description="Polar residues" evidence="10">
    <location>
        <begin position="564"/>
        <end position="578"/>
    </location>
</feature>
<evidence type="ECO:0000256" key="8">
    <source>
        <dbReference type="ARBA" id="ARBA00023054"/>
    </source>
</evidence>
<feature type="domain" description="UV-stimulated scaffold protein A C-terminal" evidence="11">
    <location>
        <begin position="450"/>
        <end position="553"/>
    </location>
</feature>
<evidence type="ECO:0000256" key="2">
    <source>
        <dbReference type="ARBA" id="ARBA00009240"/>
    </source>
</evidence>
<keyword evidence="6" id="KW-0863">Zinc-finger</keyword>
<evidence type="ECO:0000256" key="6">
    <source>
        <dbReference type="ARBA" id="ARBA00022771"/>
    </source>
</evidence>
<dbReference type="GO" id="GO:0008270">
    <property type="term" value="F:zinc ion binding"/>
    <property type="evidence" value="ECO:0007669"/>
    <property type="project" value="UniProtKB-KW"/>
</dbReference>
<evidence type="ECO:0000256" key="4">
    <source>
        <dbReference type="ARBA" id="ARBA00022723"/>
    </source>
</evidence>
<dbReference type="InterPro" id="IPR018610">
    <property type="entry name" value="UVSSA"/>
</dbReference>
<feature type="region of interest" description="Disordered" evidence="10">
    <location>
        <begin position="539"/>
        <end position="585"/>
    </location>
</feature>
<accession>A0ABD3H547</accession>
<dbReference type="InterPro" id="IPR049408">
    <property type="entry name" value="UVSSA_N_a-solenoid_rpt"/>
</dbReference>
<keyword evidence="5" id="KW-0227">DNA damage</keyword>
<comment type="caution">
    <text evidence="12">The sequence shown here is derived from an EMBL/GenBank/DDBJ whole genome shotgun (WGS) entry which is preliminary data.</text>
</comment>
<keyword evidence="7" id="KW-0862">Zinc</keyword>
<dbReference type="Pfam" id="PF20867">
    <property type="entry name" value="UVSSA_N"/>
    <property type="match status" value="1"/>
</dbReference>
<dbReference type="InterPro" id="IPR008942">
    <property type="entry name" value="ENTH_VHS"/>
</dbReference>
<dbReference type="GO" id="GO:0005694">
    <property type="term" value="C:chromosome"/>
    <property type="evidence" value="ECO:0007669"/>
    <property type="project" value="UniProtKB-SubCell"/>
</dbReference>
<evidence type="ECO:0000313" key="12">
    <source>
        <dbReference type="EMBL" id="KAL3685460.1"/>
    </source>
</evidence>
<feature type="region of interest" description="Disordered" evidence="10">
    <location>
        <begin position="1"/>
        <end position="38"/>
    </location>
</feature>
<evidence type="ECO:0000256" key="3">
    <source>
        <dbReference type="ARBA" id="ARBA00022454"/>
    </source>
</evidence>
<evidence type="ECO:0000256" key="5">
    <source>
        <dbReference type="ARBA" id="ARBA00022763"/>
    </source>
</evidence>
<dbReference type="Proteomes" id="UP001633002">
    <property type="component" value="Unassembled WGS sequence"/>
</dbReference>
<name>A0ABD3H547_9MARC</name>
<gene>
    <name evidence="12" type="ORF">R1sor_003482</name>
</gene>
<dbReference type="SUPFAM" id="SSF48464">
    <property type="entry name" value="ENTH/VHS domain"/>
    <property type="match status" value="1"/>
</dbReference>
<dbReference type="Gene3D" id="1.25.40.90">
    <property type="match status" value="1"/>
</dbReference>
<comment type="subcellular location">
    <subcellularLocation>
        <location evidence="1">Chromosome</location>
    </subcellularLocation>
</comment>
<dbReference type="EMBL" id="JBJQOH010000006">
    <property type="protein sequence ID" value="KAL3685460.1"/>
    <property type="molecule type" value="Genomic_DNA"/>
</dbReference>
<sequence>MGRRQFGNGGADGGLAGGGTGGSGKVRKKNDENELGGEYDDRNRLADLVDSATNSPLLTLDDRSLAAFKALVRRSETNVHAAFELLYDKLKKNNSQVRYLSLLLMDELFTRSKLFRSLLVPVFENFLLLSVGFRSDYPLPPPEERAALLRKKAIEIVEKWNDMYGQHYKPLRLAYEYLKKTLRFEFPNARETATLAQQQRKERERRTQELLKKKFTSLKSEYPELRAEIHSTLEQINECVAILAEKKNGGDDQQEQFGFDSDEDEFEEYGARNLRSARGEVEEQETLAYETGENAALFDTLRDLYRLLTSRHLVSAQEWLSTLMRVDPEEERQARDTLLRDVIDLRNKVVKAREVCEGAGIERTEGASKSAADGDAEEIIWEEGDVLISNSAISELIEASGAAEPTEVKPVSEPTAEANTMELEKGKQAVINKADETEEDNSLKAQLLKQAPLLKWGQFLERWGSDRAIPANNRGLEFENHWGKVDYDVTIPAEKLAESSLNLRAVYYSAEKTEIPPCLAPLRNGGLCQRRDLKRCPFHGPIIPRDSTGKPLELEKPAKLPEVSKSSENTDELTSTLPSEPKHEELVQQAIANVRQKDEEFRKKVLEDKKSVRRERAKRAREHNEACLRAAAIGTTSEGLAEAFGQDVMAAESQPKKRRGGLAALLRKKPTVKDRLSRRLLSGRVRDATATQLARDEQAAYRESFPNQW</sequence>
<reference evidence="12 13" key="1">
    <citation type="submission" date="2024-09" db="EMBL/GenBank/DDBJ databases">
        <title>Chromosome-scale assembly of Riccia sorocarpa.</title>
        <authorList>
            <person name="Paukszto L."/>
        </authorList>
    </citation>
    <scope>NUCLEOTIDE SEQUENCE [LARGE SCALE GENOMIC DNA]</scope>
    <source>
        <strain evidence="12">LP-2024</strain>
        <tissue evidence="12">Aerial parts of the thallus</tissue>
    </source>
</reference>
<evidence type="ECO:0000256" key="10">
    <source>
        <dbReference type="SAM" id="MobiDB-lite"/>
    </source>
</evidence>
<evidence type="ECO:0000313" key="13">
    <source>
        <dbReference type="Proteomes" id="UP001633002"/>
    </source>
</evidence>
<evidence type="ECO:0000259" key="11">
    <source>
        <dbReference type="Pfam" id="PF09740"/>
    </source>
</evidence>
<dbReference type="GO" id="GO:0006281">
    <property type="term" value="P:DNA repair"/>
    <property type="evidence" value="ECO:0007669"/>
    <property type="project" value="UniProtKB-KW"/>
</dbReference>
<keyword evidence="9" id="KW-0234">DNA repair</keyword>
<evidence type="ECO:0000256" key="1">
    <source>
        <dbReference type="ARBA" id="ARBA00004286"/>
    </source>
</evidence>
<dbReference type="AlphaFoldDB" id="A0ABD3H547"/>
<dbReference type="Pfam" id="PF09740">
    <property type="entry name" value="DUF2043"/>
    <property type="match status" value="1"/>
</dbReference>
<dbReference type="InterPro" id="IPR049431">
    <property type="entry name" value="UVSSA_C"/>
</dbReference>
<comment type="similarity">
    <text evidence="2">Belongs to the UVSSA family.</text>
</comment>
<dbReference type="PANTHER" id="PTHR28670:SF1">
    <property type="entry name" value="UV-STIMULATED SCAFFOLD PROTEIN A"/>
    <property type="match status" value="1"/>
</dbReference>
<keyword evidence="13" id="KW-1185">Reference proteome</keyword>
<keyword evidence="8" id="KW-0175">Coiled coil</keyword>
<proteinExistence type="inferred from homology"/>